<gene>
    <name evidence="2" type="ORF">CMUS01_07814</name>
</gene>
<proteinExistence type="predicted"/>
<reference evidence="2" key="1">
    <citation type="journal article" date="2020" name="Phytopathology">
        <title>Genome Sequence Resources of Colletotrichum truncatum, C. plurivorum, C. musicola, and C. sojae: Four Species Pathogenic to Soybean (Glycine max).</title>
        <authorList>
            <person name="Rogerio F."/>
            <person name="Boufleur T.R."/>
            <person name="Ciampi-Guillardi M."/>
            <person name="Sukno S.A."/>
            <person name="Thon M.R."/>
            <person name="Massola Junior N.S."/>
            <person name="Baroncelli R."/>
        </authorList>
    </citation>
    <scope>NUCLEOTIDE SEQUENCE</scope>
    <source>
        <strain evidence="2">LFN0074</strain>
    </source>
</reference>
<evidence type="ECO:0000313" key="3">
    <source>
        <dbReference type="Proteomes" id="UP000639643"/>
    </source>
</evidence>
<feature type="compositionally biased region" description="Basic and acidic residues" evidence="1">
    <location>
        <begin position="57"/>
        <end position="68"/>
    </location>
</feature>
<protein>
    <submittedName>
        <fullName evidence="2">Uncharacterized protein</fullName>
    </submittedName>
</protein>
<organism evidence="2 3">
    <name type="scientific">Colletotrichum musicola</name>
    <dbReference type="NCBI Taxonomy" id="2175873"/>
    <lineage>
        <taxon>Eukaryota</taxon>
        <taxon>Fungi</taxon>
        <taxon>Dikarya</taxon>
        <taxon>Ascomycota</taxon>
        <taxon>Pezizomycotina</taxon>
        <taxon>Sordariomycetes</taxon>
        <taxon>Hypocreomycetidae</taxon>
        <taxon>Glomerellales</taxon>
        <taxon>Glomerellaceae</taxon>
        <taxon>Colletotrichum</taxon>
        <taxon>Colletotrichum orchidearum species complex</taxon>
    </lineage>
</organism>
<evidence type="ECO:0000256" key="1">
    <source>
        <dbReference type="SAM" id="MobiDB-lite"/>
    </source>
</evidence>
<keyword evidence="3" id="KW-1185">Reference proteome</keyword>
<comment type="caution">
    <text evidence="2">The sequence shown here is derived from an EMBL/GenBank/DDBJ whole genome shotgun (WGS) entry which is preliminary data.</text>
</comment>
<feature type="region of interest" description="Disordered" evidence="1">
    <location>
        <begin position="1"/>
        <end position="29"/>
    </location>
</feature>
<feature type="region of interest" description="Disordered" evidence="1">
    <location>
        <begin position="45"/>
        <end position="68"/>
    </location>
</feature>
<accession>A0A8H6KFC7</accession>
<sequence>MKGGLAKPVKTVQTTSIAKPGRHHGEGELDIAPEKDAASSKIIANCCHKPGRPGPRHWTDGEKDRDSG</sequence>
<name>A0A8H6KFC7_9PEZI</name>
<dbReference type="Proteomes" id="UP000639643">
    <property type="component" value="Unassembled WGS sequence"/>
</dbReference>
<dbReference type="EMBL" id="WIGM01000289">
    <property type="protein sequence ID" value="KAF6830233.1"/>
    <property type="molecule type" value="Genomic_DNA"/>
</dbReference>
<evidence type="ECO:0000313" key="2">
    <source>
        <dbReference type="EMBL" id="KAF6830233.1"/>
    </source>
</evidence>
<dbReference type="AlphaFoldDB" id="A0A8H6KFC7"/>